<evidence type="ECO:0000256" key="7">
    <source>
        <dbReference type="ARBA" id="ARBA00022729"/>
    </source>
</evidence>
<feature type="domain" description="Trimeric autotransporter adhesin YadA-like stalk" evidence="14">
    <location>
        <begin position="881"/>
        <end position="919"/>
    </location>
</feature>
<dbReference type="InterPro" id="IPR005594">
    <property type="entry name" value="YadA_C"/>
</dbReference>
<dbReference type="Gene3D" id="1.20.5.170">
    <property type="match status" value="8"/>
</dbReference>
<evidence type="ECO:0000256" key="3">
    <source>
        <dbReference type="ARBA" id="ARBA00005848"/>
    </source>
</evidence>
<feature type="domain" description="Trimeric autotransporter adhesin YadA-like head" evidence="13">
    <location>
        <begin position="400"/>
        <end position="426"/>
    </location>
</feature>
<keyword evidence="4" id="KW-0813">Transport</keyword>
<dbReference type="SUPFAM" id="SSF54523">
    <property type="entry name" value="Pili subunits"/>
    <property type="match status" value="1"/>
</dbReference>
<keyword evidence="9 11" id="KW-0472">Membrane</keyword>
<dbReference type="Pfam" id="PF05662">
    <property type="entry name" value="YadA_stalk"/>
    <property type="match status" value="14"/>
</dbReference>
<evidence type="ECO:0000256" key="9">
    <source>
        <dbReference type="ARBA" id="ARBA00023136"/>
    </source>
</evidence>
<feature type="domain" description="Trimeric autotransporter adhesin YadA-like stalk" evidence="14">
    <location>
        <begin position="585"/>
        <end position="625"/>
    </location>
</feature>
<feature type="domain" description="Trimeric autotransporter adhesin YadA-like stalk" evidence="14">
    <location>
        <begin position="258"/>
        <end position="288"/>
    </location>
</feature>
<dbReference type="Gene3D" id="2.150.10.10">
    <property type="entry name" value="Serralysin-like metalloprotease, C-terminal"/>
    <property type="match status" value="4"/>
</dbReference>
<dbReference type="RefSeq" id="WP_184280092.1">
    <property type="nucleotide sequence ID" value="NZ_JACHLJ010000004.1"/>
</dbReference>
<dbReference type="Gene3D" id="6.10.250.2040">
    <property type="match status" value="1"/>
</dbReference>
<keyword evidence="8" id="KW-0653">Protein transport</keyword>
<feature type="domain" description="Trimeric autotransporter adhesin YadA-like C-terminal membrane anchor" evidence="12">
    <location>
        <begin position="1359"/>
        <end position="1419"/>
    </location>
</feature>
<evidence type="ECO:0000313" key="16">
    <source>
        <dbReference type="Proteomes" id="UP000556201"/>
    </source>
</evidence>
<feature type="transmembrane region" description="Helical" evidence="11">
    <location>
        <begin position="21"/>
        <end position="42"/>
    </location>
</feature>
<feature type="domain" description="Trimeric autotransporter adhesin YadA-like stalk" evidence="14">
    <location>
        <begin position="1168"/>
        <end position="1205"/>
    </location>
</feature>
<feature type="domain" description="Trimeric autotransporter adhesin YadA-like stalk" evidence="14">
    <location>
        <begin position="461"/>
        <end position="499"/>
    </location>
</feature>
<dbReference type="InterPro" id="IPR045584">
    <property type="entry name" value="Pilin-like"/>
</dbReference>
<accession>A0A7W9FWP8</accession>
<dbReference type="Pfam" id="PF05658">
    <property type="entry name" value="YadA_head"/>
    <property type="match status" value="2"/>
</dbReference>
<name>A0A7W9FWP8_BREVE</name>
<dbReference type="SUPFAM" id="SSF101967">
    <property type="entry name" value="Adhesin YadA, collagen-binding domain"/>
    <property type="match status" value="5"/>
</dbReference>
<feature type="domain" description="Trimeric autotransporter adhesin YadA-like stalk" evidence="14">
    <location>
        <begin position="725"/>
        <end position="763"/>
    </location>
</feature>
<gene>
    <name evidence="15" type="ORF">HNP47_002919</name>
</gene>
<evidence type="ECO:0000313" key="15">
    <source>
        <dbReference type="EMBL" id="MBB5772899.1"/>
    </source>
</evidence>
<evidence type="ECO:0000256" key="6">
    <source>
        <dbReference type="ARBA" id="ARBA00022692"/>
    </source>
</evidence>
<dbReference type="EMBL" id="JACHLJ010000004">
    <property type="protein sequence ID" value="MBB5772899.1"/>
    <property type="molecule type" value="Genomic_DNA"/>
</dbReference>
<dbReference type="InterPro" id="IPR008640">
    <property type="entry name" value="Adhesin_Head_dom"/>
</dbReference>
<feature type="domain" description="Trimeric autotransporter adhesin YadA-like stalk" evidence="14">
    <location>
        <begin position="1085"/>
        <end position="1127"/>
    </location>
</feature>
<keyword evidence="6 11" id="KW-0812">Transmembrane</keyword>
<keyword evidence="10" id="KW-0998">Cell outer membrane</keyword>
<sequence length="1419" mass="138691">MSAKGWKSGSAAAKDGATRATRLLVAAVYMIGALAPFGLLVAPERARAQTSLVSVCSGVSLPRSVVTDIMGPVITGVVTPLEDILDGLLGILVPDVDVGADDLLNDAASGQNINLQVLDVNGGLVDPDDACINQADGFTLAEEAGIAIGGNQITGLGSGGAIAVAGEVNSIAFGNGAVTAATSADAIALGPDAEVLGGAAGSIAFGADASVAVANSLALGSSSTALRGAQTGYSPLGVVDPQNSVGEVSFGAVGAERQLTNVAAGSEDTDAVNLRQLRGVATGIEALAALAVTYDDSTAASLTLGGATGTRITNLSAGLLTSGSTDAVNGAQLFGLGSSLAAEIGGSTVFDPASSTLDIGLTYDGVIYGSVQEALDAVFTTSAGGSPFLAVNSALGGALAGGLNSTAVGPAASASADNSVALGASSTATRGSLAAYAALGLDTPQTSSGEVSIGAVGAERQLTNVAAGSAVTDAVNVGQLQGVSNDLQALADVAVAYNDSTRASLTLAGIGGTIISNVAAGDLSAASTEAVNGSQLFATNTQVTASVNAIDELGTDLETLAQTAVQYDDLLAGRVTLAGVDGTVIGNVAAGALTATSTEAVNGGQLFATNTQVGINTTAITSLSTDLGALSDTAVMYDDLLAGRVTLAGVDGTVIGNVAAGALTSTSSEAVNGAQLFATNTQVGVNTTAITNLSTDLGALSDTAVMYDDLLAGRVTLAGVDGTVIGNVAAGALTSTSTEAVNGAQLFATNTQVGLNTDAIADIAAVSALAVAYDDPSFDTLTLAGPAGTTISNVAAGELSAASAEAVNGAQLFATNTQVGENTADIVTNTTAITTITNNLNNGAVGVVQYSNAADPTTPNGGGPSNDVTLVGALAGPVGLHNVAAGLIASGSSDAVNGGQIFAFGQSAAAGFGGGTAFNPVTNTLDVAITYQGVEYASIQAFLNALSATPLGSGPSVYLAVNSNLAPATAQGQDAVAVGPESQAVADNSVALGAGSVADRAAQTDYAALGVTGLLSSAGSVSFGSAGAERQLTHVAAGTAATDAVNVAQLQGVSDRVEAIAGTAVSYDTTTRDTLSLAGANGTTITNVAAGQVNANSSDAVNGSQLFATNTQVAQNTTAITNLTNDIANGSLGPVQYSDGDDPETPNGGVRSDDLTLVGASGGAVGLHNVANGRIAAGSTDAVNGGQIYELAFAATNAVQYDTDANGGRTNSITFQGGDASSPVTLNNVAAGAVTATSTEAVNGSQLFQTNQAVATAQTTADSALALGQNSLQYADQGQTRVVLGRSNGPAVTVSNVAAGVADTDAVNVLQLRESMNEAIQQSNTYTDMRLAAVNYNVQEVRKLAFAGTAGALAAAGMPQIAERGKSMFAVGYGTYEGQSAMAMGYSRALGDGSMVFRAGATFDTQNHVGANAGIGWRF</sequence>
<organism evidence="15 16">
    <name type="scientific">Brevundimonas vesicularis</name>
    <name type="common">Pseudomonas vesicularis</name>
    <dbReference type="NCBI Taxonomy" id="41276"/>
    <lineage>
        <taxon>Bacteria</taxon>
        <taxon>Pseudomonadati</taxon>
        <taxon>Pseudomonadota</taxon>
        <taxon>Alphaproteobacteria</taxon>
        <taxon>Caulobacterales</taxon>
        <taxon>Caulobacteraceae</taxon>
        <taxon>Brevundimonas</taxon>
    </lineage>
</organism>
<reference evidence="15 16" key="1">
    <citation type="submission" date="2020-08" db="EMBL/GenBank/DDBJ databases">
        <title>Functional genomics of gut bacteria from endangered species of beetles.</title>
        <authorList>
            <person name="Carlos-Shanley C."/>
        </authorList>
    </citation>
    <scope>NUCLEOTIDE SEQUENCE [LARGE SCALE GENOMIC DNA]</scope>
    <source>
        <strain evidence="15 16">S00192</strain>
    </source>
</reference>
<keyword evidence="5" id="KW-1134">Transmembrane beta strand</keyword>
<dbReference type="GO" id="GO:0009279">
    <property type="term" value="C:cell outer membrane"/>
    <property type="evidence" value="ECO:0007669"/>
    <property type="project" value="UniProtKB-SubCell"/>
</dbReference>
<comment type="subcellular location">
    <subcellularLocation>
        <location evidence="2">Cell outer membrane</location>
    </subcellularLocation>
    <subcellularLocation>
        <location evidence="1">Cell surface</location>
    </subcellularLocation>
</comment>
<dbReference type="InterPro" id="IPR008635">
    <property type="entry name" value="Coiled_stalk_dom"/>
</dbReference>
<feature type="domain" description="Trimeric autotransporter adhesin YadA-like stalk" evidence="14">
    <location>
        <begin position="1294"/>
        <end position="1327"/>
    </location>
</feature>
<feature type="domain" description="Trimeric autotransporter adhesin YadA-like head" evidence="13">
    <location>
        <begin position="970"/>
        <end position="996"/>
    </location>
</feature>
<feature type="domain" description="Trimeric autotransporter adhesin YadA-like stalk" evidence="14">
    <location>
        <begin position="515"/>
        <end position="553"/>
    </location>
</feature>
<keyword evidence="11" id="KW-1133">Transmembrane helix</keyword>
<proteinExistence type="inferred from homology"/>
<dbReference type="Pfam" id="PF03895">
    <property type="entry name" value="YadA_anchor"/>
    <property type="match status" value="1"/>
</dbReference>
<evidence type="ECO:0000259" key="13">
    <source>
        <dbReference type="Pfam" id="PF05658"/>
    </source>
</evidence>
<dbReference type="Gene3D" id="3.30.1300.30">
    <property type="entry name" value="GSPII I/J protein-like"/>
    <property type="match status" value="1"/>
</dbReference>
<evidence type="ECO:0000256" key="11">
    <source>
        <dbReference type="SAM" id="Phobius"/>
    </source>
</evidence>
<evidence type="ECO:0000259" key="14">
    <source>
        <dbReference type="Pfam" id="PF05662"/>
    </source>
</evidence>
<evidence type="ECO:0000256" key="10">
    <source>
        <dbReference type="ARBA" id="ARBA00023237"/>
    </source>
</evidence>
<feature type="domain" description="Trimeric autotransporter adhesin YadA-like stalk" evidence="14">
    <location>
        <begin position="655"/>
        <end position="696"/>
    </location>
</feature>
<feature type="domain" description="Trimeric autotransporter adhesin YadA-like stalk" evidence="14">
    <location>
        <begin position="791"/>
        <end position="832"/>
    </location>
</feature>
<evidence type="ECO:0000256" key="4">
    <source>
        <dbReference type="ARBA" id="ARBA00022448"/>
    </source>
</evidence>
<protein>
    <submittedName>
        <fullName evidence="15">Autotransporter adhesin</fullName>
    </submittedName>
</protein>
<dbReference type="Proteomes" id="UP000556201">
    <property type="component" value="Unassembled WGS sequence"/>
</dbReference>
<feature type="domain" description="Trimeric autotransporter adhesin YadA-like stalk" evidence="14">
    <location>
        <begin position="311"/>
        <end position="348"/>
    </location>
</feature>
<dbReference type="InterPro" id="IPR011049">
    <property type="entry name" value="Serralysin-like_metalloprot_C"/>
</dbReference>
<feature type="domain" description="Trimeric autotransporter adhesin YadA-like stalk" evidence="14">
    <location>
        <begin position="1227"/>
        <end position="1263"/>
    </location>
</feature>
<comment type="caution">
    <text evidence="15">The sequence shown here is derived from an EMBL/GenBank/DDBJ whole genome shotgun (WGS) entry which is preliminary data.</text>
</comment>
<evidence type="ECO:0000256" key="8">
    <source>
        <dbReference type="ARBA" id="ARBA00022927"/>
    </source>
</evidence>
<evidence type="ECO:0000256" key="5">
    <source>
        <dbReference type="ARBA" id="ARBA00022452"/>
    </source>
</evidence>
<comment type="similarity">
    <text evidence="3">Belongs to the autotransporter-2 (AT-2) (TC 1.B.40) family.</text>
</comment>
<dbReference type="GO" id="GO:0009986">
    <property type="term" value="C:cell surface"/>
    <property type="evidence" value="ECO:0007669"/>
    <property type="project" value="UniProtKB-SubCell"/>
</dbReference>
<evidence type="ECO:0000259" key="12">
    <source>
        <dbReference type="Pfam" id="PF03895"/>
    </source>
</evidence>
<feature type="domain" description="Trimeric autotransporter adhesin YadA-like stalk" evidence="14">
    <location>
        <begin position="1031"/>
        <end position="1064"/>
    </location>
</feature>
<evidence type="ECO:0000256" key="1">
    <source>
        <dbReference type="ARBA" id="ARBA00004241"/>
    </source>
</evidence>
<dbReference type="GO" id="GO:0015031">
    <property type="term" value="P:protein transport"/>
    <property type="evidence" value="ECO:0007669"/>
    <property type="project" value="UniProtKB-KW"/>
</dbReference>
<keyword evidence="7" id="KW-0732">Signal</keyword>
<evidence type="ECO:0000256" key="2">
    <source>
        <dbReference type="ARBA" id="ARBA00004442"/>
    </source>
</evidence>